<accession>A0ABY4K0P2</accession>
<feature type="region of interest" description="Disordered" evidence="1">
    <location>
        <begin position="207"/>
        <end position="258"/>
    </location>
</feature>
<keyword evidence="2" id="KW-0472">Membrane</keyword>
<feature type="compositionally biased region" description="Polar residues" evidence="1">
    <location>
        <begin position="231"/>
        <end position="243"/>
    </location>
</feature>
<sequence length="258" mass="29016">MNISAYILEYLKQFGTVTVPDFGVFSLENSKAIINSENGSILPPASKIVYTPDYKVKSEELAAFIAGHKQMTVEASKTDLQIQTDFWKKKLQADQMLEIQGLGTIYIEEGETHFKGNRLQSDHPDFYGLEEIKISDIHNNEPLKTGSKNSGKDYRFNKSILWIFLIIIPVAGILYVAYTQQELLFGEKSFGNTNPSIQTRTHRIEKDTVKPQQAAPPVVPSDSLKKDTAVVKQNIQPATQKSVNNPAPTNNTKKKWQK</sequence>
<feature type="transmembrane region" description="Helical" evidence="2">
    <location>
        <begin position="160"/>
        <end position="178"/>
    </location>
</feature>
<evidence type="ECO:0000256" key="2">
    <source>
        <dbReference type="SAM" id="Phobius"/>
    </source>
</evidence>
<evidence type="ECO:0008006" key="5">
    <source>
        <dbReference type="Google" id="ProtNLM"/>
    </source>
</evidence>
<protein>
    <recommendedName>
        <fullName evidence="5">CCDC81-like prokaryotic HU domain-containing protein</fullName>
    </recommendedName>
</protein>
<name>A0ABY4K0P2_9FLAO</name>
<gene>
    <name evidence="3" type="ORF">M0D58_09955</name>
</gene>
<keyword evidence="4" id="KW-1185">Reference proteome</keyword>
<keyword evidence="2" id="KW-0812">Transmembrane</keyword>
<proteinExistence type="predicted"/>
<dbReference type="Proteomes" id="UP000830552">
    <property type="component" value="Chromosome"/>
</dbReference>
<reference evidence="3" key="1">
    <citation type="submission" date="2022-04" db="EMBL/GenBank/DDBJ databases">
        <title>Evolutionary, genomic, and biogeographic characterization of Chryseobacterium nepalense represented by a plastic-degrading bacterium AC3.</title>
        <authorList>
            <person name="Yin Z."/>
            <person name="Liu X."/>
            <person name="Wang D."/>
            <person name="Xie Z."/>
        </authorList>
    </citation>
    <scope>NUCLEOTIDE SEQUENCE</scope>
    <source>
        <strain evidence="3">AC3</strain>
    </source>
</reference>
<dbReference type="RefSeq" id="WP_248388858.1">
    <property type="nucleotide sequence ID" value="NZ_CP096203.1"/>
</dbReference>
<evidence type="ECO:0000313" key="3">
    <source>
        <dbReference type="EMBL" id="UPQ74373.1"/>
    </source>
</evidence>
<keyword evidence="2" id="KW-1133">Transmembrane helix</keyword>
<dbReference type="EMBL" id="CP096203">
    <property type="protein sequence ID" value="UPQ74373.1"/>
    <property type="molecule type" value="Genomic_DNA"/>
</dbReference>
<organism evidence="3 4">
    <name type="scientific">Chryseobacterium nepalense</name>
    <dbReference type="NCBI Taxonomy" id="1854498"/>
    <lineage>
        <taxon>Bacteria</taxon>
        <taxon>Pseudomonadati</taxon>
        <taxon>Bacteroidota</taxon>
        <taxon>Flavobacteriia</taxon>
        <taxon>Flavobacteriales</taxon>
        <taxon>Weeksellaceae</taxon>
        <taxon>Chryseobacterium group</taxon>
        <taxon>Chryseobacterium</taxon>
    </lineage>
</organism>
<evidence type="ECO:0000313" key="4">
    <source>
        <dbReference type="Proteomes" id="UP000830552"/>
    </source>
</evidence>
<evidence type="ECO:0000256" key="1">
    <source>
        <dbReference type="SAM" id="MobiDB-lite"/>
    </source>
</evidence>